<comment type="cofactor">
    <cofactor evidence="1">
        <name>Zn(2+)</name>
        <dbReference type="ChEBI" id="CHEBI:29105"/>
    </cofactor>
</comment>
<sequence length="397" mass="45377">MEQKQIKQEGINLNSKKIQMYALKVLKNCPIPMEPQKIMLIYIALGILDYFNSIDTYLNQKEKQNLIDWIYSLQIFDDSENSDGGFKGSTFLGLPFHKSDFQAKNSHGNQPEIISQEKGHIVYSYSAILSLLILGDDLKRVRKQNIIQHIKSIQLENGNIKSNFLSNYEADLRFIYAAVVVSSLINDFSGLNLEKTVNFILSCQNHQNGGFGLLPGLESHGGATYCALSSLKILNKLNLIQNKNKLIYWLVSRQNEYQEEDGNLQEKLDIVFSQKNQKTQENQAKITKITGINGRTNKIPDSCYSFWVGTSLEILGFQSFLNSEKIEQFLQTCYLTEIGFSKYPFYQQPDPIHTLHSLYGLQQINSQNIINQQKNGQIQKINCVFGISELKIPKFFN</sequence>
<evidence type="ECO:0000256" key="1">
    <source>
        <dbReference type="ARBA" id="ARBA00001947"/>
    </source>
</evidence>
<dbReference type="OMA" id="TEANADM"/>
<organism evidence="9 10">
    <name type="scientific">Pseudocohnilembus persalinus</name>
    <name type="common">Ciliate</name>
    <dbReference type="NCBI Taxonomy" id="266149"/>
    <lineage>
        <taxon>Eukaryota</taxon>
        <taxon>Sar</taxon>
        <taxon>Alveolata</taxon>
        <taxon>Ciliophora</taxon>
        <taxon>Intramacronucleata</taxon>
        <taxon>Oligohymenophorea</taxon>
        <taxon>Scuticociliatia</taxon>
        <taxon>Philasterida</taxon>
        <taxon>Pseudocohnilembidae</taxon>
        <taxon>Pseudocohnilembus</taxon>
    </lineage>
</organism>
<proteinExistence type="inferred from homology"/>
<dbReference type="InParanoid" id="A0A0V0QF89"/>
<dbReference type="GO" id="GO:0046872">
    <property type="term" value="F:metal ion binding"/>
    <property type="evidence" value="ECO:0007669"/>
    <property type="project" value="UniProtKB-KW"/>
</dbReference>
<accession>A0A0V0QF89</accession>
<dbReference type="Proteomes" id="UP000054937">
    <property type="component" value="Unassembled WGS sequence"/>
</dbReference>
<dbReference type="AlphaFoldDB" id="A0A0V0QF89"/>
<keyword evidence="6" id="KW-0677">Repeat</keyword>
<dbReference type="Gene3D" id="1.50.10.20">
    <property type="match status" value="1"/>
</dbReference>
<dbReference type="PANTHER" id="PTHR11774:SF4">
    <property type="entry name" value="GERANYLGERANYL TRANSFERASE TYPE-1 SUBUNIT BETA"/>
    <property type="match status" value="1"/>
</dbReference>
<keyword evidence="10" id="KW-1185">Reference proteome</keyword>
<dbReference type="PANTHER" id="PTHR11774">
    <property type="entry name" value="GERANYLGERANYL TRANSFERASE TYPE BETA SUBUNIT"/>
    <property type="match status" value="1"/>
</dbReference>
<feature type="domain" description="Prenyltransferase alpha-alpha toroid" evidence="8">
    <location>
        <begin position="14"/>
        <end position="386"/>
    </location>
</feature>
<dbReference type="Pfam" id="PF00432">
    <property type="entry name" value="Prenyltrans"/>
    <property type="match status" value="1"/>
</dbReference>
<evidence type="ECO:0000256" key="2">
    <source>
        <dbReference type="ARBA" id="ARBA00010497"/>
    </source>
</evidence>
<evidence type="ECO:0000259" key="8">
    <source>
        <dbReference type="Pfam" id="PF00432"/>
    </source>
</evidence>
<comment type="caution">
    <text evidence="9">The sequence shown here is derived from an EMBL/GenBank/DDBJ whole genome shotgun (WGS) entry which is preliminary data.</text>
</comment>
<evidence type="ECO:0000313" key="10">
    <source>
        <dbReference type="Proteomes" id="UP000054937"/>
    </source>
</evidence>
<evidence type="ECO:0000256" key="6">
    <source>
        <dbReference type="ARBA" id="ARBA00022737"/>
    </source>
</evidence>
<dbReference type="InterPro" id="IPR045089">
    <property type="entry name" value="PGGT1B-like"/>
</dbReference>
<dbReference type="EMBL" id="LDAU01000181">
    <property type="protein sequence ID" value="KRX00858.1"/>
    <property type="molecule type" value="Genomic_DNA"/>
</dbReference>
<comment type="similarity">
    <text evidence="2">Belongs to the protein prenyltransferase subunit beta family.</text>
</comment>
<protein>
    <submittedName>
        <fullName evidence="9">Terpenoid cyclases/protein prenyltransferase alpha-alpha toroid</fullName>
    </submittedName>
</protein>
<keyword evidence="5" id="KW-0479">Metal-binding</keyword>
<dbReference type="InterPro" id="IPR001330">
    <property type="entry name" value="Prenyltrans"/>
</dbReference>
<reference evidence="9 10" key="1">
    <citation type="journal article" date="2015" name="Sci. Rep.">
        <title>Genome of the facultative scuticociliatosis pathogen Pseudocohnilembus persalinus provides insight into its virulence through horizontal gene transfer.</title>
        <authorList>
            <person name="Xiong J."/>
            <person name="Wang G."/>
            <person name="Cheng J."/>
            <person name="Tian M."/>
            <person name="Pan X."/>
            <person name="Warren A."/>
            <person name="Jiang C."/>
            <person name="Yuan D."/>
            <person name="Miao W."/>
        </authorList>
    </citation>
    <scope>NUCLEOTIDE SEQUENCE [LARGE SCALE GENOMIC DNA]</scope>
    <source>
        <strain evidence="9">36N120E</strain>
    </source>
</reference>
<keyword evidence="7" id="KW-0862">Zinc</keyword>
<keyword evidence="3" id="KW-0637">Prenyltransferase</keyword>
<gene>
    <name evidence="9" type="ORF">PPERSA_02037</name>
</gene>
<evidence type="ECO:0000256" key="5">
    <source>
        <dbReference type="ARBA" id="ARBA00022723"/>
    </source>
</evidence>
<dbReference type="GO" id="GO:0005953">
    <property type="term" value="C:CAAX-protein geranylgeranyltransferase complex"/>
    <property type="evidence" value="ECO:0007669"/>
    <property type="project" value="TreeGrafter"/>
</dbReference>
<evidence type="ECO:0000313" key="9">
    <source>
        <dbReference type="EMBL" id="KRX00858.1"/>
    </source>
</evidence>
<dbReference type="InterPro" id="IPR008930">
    <property type="entry name" value="Terpenoid_cyclase/PrenylTrfase"/>
</dbReference>
<dbReference type="GO" id="GO:0004662">
    <property type="term" value="F:CAAX-protein geranylgeranyltransferase activity"/>
    <property type="evidence" value="ECO:0007669"/>
    <property type="project" value="TreeGrafter"/>
</dbReference>
<keyword evidence="4 9" id="KW-0808">Transferase</keyword>
<evidence type="ECO:0000256" key="3">
    <source>
        <dbReference type="ARBA" id="ARBA00022602"/>
    </source>
</evidence>
<name>A0A0V0QF89_PSEPJ</name>
<evidence type="ECO:0000256" key="7">
    <source>
        <dbReference type="ARBA" id="ARBA00022833"/>
    </source>
</evidence>
<dbReference type="SUPFAM" id="SSF48239">
    <property type="entry name" value="Terpenoid cyclases/Protein prenyltransferases"/>
    <property type="match status" value="1"/>
</dbReference>
<dbReference type="OrthoDB" id="5428259at2759"/>
<evidence type="ECO:0000256" key="4">
    <source>
        <dbReference type="ARBA" id="ARBA00022679"/>
    </source>
</evidence>